<dbReference type="EMBL" id="UOFM01000435">
    <property type="protein sequence ID" value="VAW81925.1"/>
    <property type="molecule type" value="Genomic_DNA"/>
</dbReference>
<dbReference type="PANTHER" id="PTHR35303">
    <property type="entry name" value="OS02G0197800 PROTEIN"/>
    <property type="match status" value="1"/>
</dbReference>
<dbReference type="Pfam" id="PF06155">
    <property type="entry name" value="GBBH-like_N"/>
    <property type="match status" value="1"/>
</dbReference>
<reference evidence="4" key="1">
    <citation type="submission" date="2018-06" db="EMBL/GenBank/DDBJ databases">
        <authorList>
            <person name="Zhirakovskaya E."/>
        </authorList>
    </citation>
    <scope>NUCLEOTIDE SEQUENCE</scope>
</reference>
<name>A0A3B0YLY5_9ZZZZ</name>
<evidence type="ECO:0000256" key="1">
    <source>
        <dbReference type="ARBA" id="ARBA00022723"/>
    </source>
</evidence>
<dbReference type="InterPro" id="IPR038492">
    <property type="entry name" value="GBBH-like_N_sf"/>
</dbReference>
<dbReference type="AlphaFoldDB" id="A0A3B0YLY5"/>
<dbReference type="Gene3D" id="3.30.2020.30">
    <property type="match status" value="1"/>
</dbReference>
<keyword evidence="2" id="KW-0408">Iron</keyword>
<dbReference type="GO" id="GO:0046872">
    <property type="term" value="F:metal ion binding"/>
    <property type="evidence" value="ECO:0007669"/>
    <property type="project" value="UniProtKB-KW"/>
</dbReference>
<accession>A0A3B0YLY5</accession>
<organism evidence="4">
    <name type="scientific">hydrothermal vent metagenome</name>
    <dbReference type="NCBI Taxonomy" id="652676"/>
    <lineage>
        <taxon>unclassified sequences</taxon>
        <taxon>metagenomes</taxon>
        <taxon>ecological metagenomes</taxon>
    </lineage>
</organism>
<feature type="domain" description="Gamma-butyrobetaine hydroxylase-like N-terminal" evidence="3">
    <location>
        <begin position="11"/>
        <end position="95"/>
    </location>
</feature>
<sequence>MADKHPHPTEINLHQKSRTLEITFDDGAEFTMSCEYLRVHSPSAEVQGHGPGEGVLQVDKEDVGIKHIEPVGNYAIQIHFDDDHNTGIYAWETLYKLGANQEENWKAYLERLKEAGAPHSQLGNK</sequence>
<protein>
    <recommendedName>
        <fullName evidence="3">Gamma-butyrobetaine hydroxylase-like N-terminal domain-containing protein</fullName>
    </recommendedName>
</protein>
<gene>
    <name evidence="4" type="ORF">MNBD_GAMMA14-681</name>
</gene>
<dbReference type="PANTHER" id="PTHR35303:SF5">
    <property type="entry name" value="OS02G0197800 PROTEIN"/>
    <property type="match status" value="1"/>
</dbReference>
<evidence type="ECO:0000256" key="2">
    <source>
        <dbReference type="ARBA" id="ARBA00023004"/>
    </source>
</evidence>
<keyword evidence="1" id="KW-0479">Metal-binding</keyword>
<dbReference type="InterPro" id="IPR010376">
    <property type="entry name" value="GBBH-like_N"/>
</dbReference>
<evidence type="ECO:0000259" key="3">
    <source>
        <dbReference type="Pfam" id="PF06155"/>
    </source>
</evidence>
<proteinExistence type="predicted"/>
<evidence type="ECO:0000313" key="4">
    <source>
        <dbReference type="EMBL" id="VAW81925.1"/>
    </source>
</evidence>